<keyword evidence="7 14" id="KW-0328">Glycosyltransferase</keyword>
<dbReference type="AlphaFoldDB" id="A0A5B9M6M9"/>
<protein>
    <recommendedName>
        <fullName evidence="4">Glucans biosynthesis glucosyltransferase H</fullName>
    </recommendedName>
</protein>
<feature type="domain" description="Glycosyltransferase 2-like" evidence="13">
    <location>
        <begin position="189"/>
        <end position="409"/>
    </location>
</feature>
<proteinExistence type="inferred from homology"/>
<dbReference type="Proteomes" id="UP000321353">
    <property type="component" value="Chromosome"/>
</dbReference>
<feature type="transmembrane region" description="Helical" evidence="12">
    <location>
        <begin position="363"/>
        <end position="386"/>
    </location>
</feature>
<evidence type="ECO:0000256" key="8">
    <source>
        <dbReference type="ARBA" id="ARBA00022679"/>
    </source>
</evidence>
<evidence type="ECO:0000259" key="13">
    <source>
        <dbReference type="Pfam" id="PF13632"/>
    </source>
</evidence>
<keyword evidence="11 12" id="KW-0472">Membrane</keyword>
<evidence type="ECO:0000256" key="12">
    <source>
        <dbReference type="SAM" id="Phobius"/>
    </source>
</evidence>
<name>A0A5B9M6M9_9BACT</name>
<evidence type="ECO:0000256" key="7">
    <source>
        <dbReference type="ARBA" id="ARBA00022676"/>
    </source>
</evidence>
<evidence type="ECO:0000256" key="11">
    <source>
        <dbReference type="ARBA" id="ARBA00023136"/>
    </source>
</evidence>
<dbReference type="EMBL" id="CP036264">
    <property type="protein sequence ID" value="QEF96439.1"/>
    <property type="molecule type" value="Genomic_DNA"/>
</dbReference>
<keyword evidence="5" id="KW-1003">Cell membrane</keyword>
<dbReference type="InterPro" id="IPR029044">
    <property type="entry name" value="Nucleotide-diphossugar_trans"/>
</dbReference>
<dbReference type="GO" id="GO:0005886">
    <property type="term" value="C:plasma membrane"/>
    <property type="evidence" value="ECO:0007669"/>
    <property type="project" value="UniProtKB-SubCell"/>
</dbReference>
<evidence type="ECO:0000256" key="5">
    <source>
        <dbReference type="ARBA" id="ARBA00022475"/>
    </source>
</evidence>
<feature type="transmembrane region" description="Helical" evidence="12">
    <location>
        <begin position="47"/>
        <end position="71"/>
    </location>
</feature>
<evidence type="ECO:0000256" key="2">
    <source>
        <dbReference type="ARBA" id="ARBA00005001"/>
    </source>
</evidence>
<keyword evidence="8 14" id="KW-0808">Transferase</keyword>
<dbReference type="Pfam" id="PF13632">
    <property type="entry name" value="Glyco_trans_2_3"/>
    <property type="match status" value="1"/>
</dbReference>
<keyword evidence="15" id="KW-1185">Reference proteome</keyword>
<dbReference type="RefSeq" id="WP_147866254.1">
    <property type="nucleotide sequence ID" value="NZ_CP036264.1"/>
</dbReference>
<feature type="transmembrane region" description="Helical" evidence="12">
    <location>
        <begin position="498"/>
        <end position="515"/>
    </location>
</feature>
<keyword evidence="10 12" id="KW-1133">Transmembrane helix</keyword>
<dbReference type="InterPro" id="IPR001173">
    <property type="entry name" value="Glyco_trans_2-like"/>
</dbReference>
<dbReference type="CDD" id="cd04191">
    <property type="entry name" value="Glucan_BSP_MdoH"/>
    <property type="match status" value="1"/>
</dbReference>
<feature type="transmembrane region" description="Helical" evidence="12">
    <location>
        <begin position="7"/>
        <end position="27"/>
    </location>
</feature>
<evidence type="ECO:0000313" key="15">
    <source>
        <dbReference type="Proteomes" id="UP000321353"/>
    </source>
</evidence>
<reference evidence="14 15" key="1">
    <citation type="submission" date="2019-02" db="EMBL/GenBank/DDBJ databases">
        <title>Planctomycetal bacteria perform biofilm scaping via a novel small molecule.</title>
        <authorList>
            <person name="Jeske O."/>
            <person name="Boedeker C."/>
            <person name="Wiegand S."/>
            <person name="Breitling P."/>
            <person name="Kallscheuer N."/>
            <person name="Jogler M."/>
            <person name="Rohde M."/>
            <person name="Petersen J."/>
            <person name="Medema M.H."/>
            <person name="Surup F."/>
            <person name="Jogler C."/>
        </authorList>
    </citation>
    <scope>NUCLEOTIDE SEQUENCE [LARGE SCALE GENOMIC DNA]</scope>
    <source>
        <strain evidence="14 15">Mal15</strain>
    </source>
</reference>
<dbReference type="NCBIfam" id="NF003962">
    <property type="entry name" value="PRK05454.2-5"/>
    <property type="match status" value="1"/>
</dbReference>
<evidence type="ECO:0000256" key="1">
    <source>
        <dbReference type="ARBA" id="ARBA00004429"/>
    </source>
</evidence>
<evidence type="ECO:0000313" key="14">
    <source>
        <dbReference type="EMBL" id="QEF96439.1"/>
    </source>
</evidence>
<feature type="transmembrane region" description="Helical" evidence="12">
    <location>
        <begin position="462"/>
        <end position="478"/>
    </location>
</feature>
<feature type="transmembrane region" description="Helical" evidence="12">
    <location>
        <begin position="406"/>
        <end position="427"/>
    </location>
</feature>
<dbReference type="InterPro" id="IPR050321">
    <property type="entry name" value="Glycosyltr_2/OpgH_subfam"/>
</dbReference>
<dbReference type="NCBIfam" id="NF003958">
    <property type="entry name" value="PRK05454.2-1"/>
    <property type="match status" value="1"/>
</dbReference>
<evidence type="ECO:0000256" key="9">
    <source>
        <dbReference type="ARBA" id="ARBA00022692"/>
    </source>
</evidence>
<keyword evidence="6" id="KW-0997">Cell inner membrane</keyword>
<evidence type="ECO:0000256" key="6">
    <source>
        <dbReference type="ARBA" id="ARBA00022519"/>
    </source>
</evidence>
<comment type="similarity">
    <text evidence="3">Belongs to the glycosyltransferase 2 family. OpgH subfamily.</text>
</comment>
<accession>A0A5B9M6M9</accession>
<evidence type="ECO:0000256" key="10">
    <source>
        <dbReference type="ARBA" id="ARBA00022989"/>
    </source>
</evidence>
<feature type="transmembrane region" description="Helical" evidence="12">
    <location>
        <begin position="439"/>
        <end position="456"/>
    </location>
</feature>
<comment type="pathway">
    <text evidence="2">Glycan metabolism; osmoregulated periplasmic glucan (OPG) biosynthesis.</text>
</comment>
<gene>
    <name evidence="14" type="primary">opgH</name>
    <name evidence="14" type="ORF">Mal15_04670</name>
</gene>
<dbReference type="GO" id="GO:0016758">
    <property type="term" value="F:hexosyltransferase activity"/>
    <property type="evidence" value="ECO:0007669"/>
    <property type="project" value="TreeGrafter"/>
</dbReference>
<keyword evidence="9 12" id="KW-0812">Transmembrane</keyword>
<sequence length="660" mass="72574">MDRTRLFRAVVIMVTLVATVIATSHYYVVIAGGPGVQIAEMLTVPLFALLFAWITFSFCLATVGAASLALARNRGGEAIHQREAMTTARTAVLVPVYNESPERVFAGIQAMIQDLADHGAASTFDFYVLSDTTDPETWLQEEVAWARLSEELGETSKVFYRRRPRNVARKAGNIADFCERWGQEYLFMIVLDADSLMSASTMIEMVRRISQDSKIGILQVPPTPVGRNSLFARLQQFAAQAYGPIYVQGFSLWAGDEGNYWGHNAIIRVQAFLDHCDLPVLPGKAPLGGEILSHDFVEAALMLRAGFKVQLATDLGGSYEECPTTLADYAIRDQRWCQGNLQHTKLVAAENFRALSRFHFANGVLAFATAPLWIAFTVLCVVGAAVERHSASDATTASNSAGETALLLFAVSMALLLLPKLWSVLLVIRHPSRAPDGRIAHALSALIETVASVLLSPIMACFHSWFILAALAGVNVRWSTQQRNEHVLTWREAARQFAGFTLLGITCLALIAWAMPSLLPWFLPMISGLLLSIPIAKLASSVTLGQSLRACGLLLIAEEQSPPQVIRYHEGALRCSESFRYPIDRRPLFEQFLLDPALNVLHGRIQDASSAIIAMNPADACTARSLLMSHGAHAIPPSLHRAILQDSRFFQQLHLEAWVR</sequence>
<dbReference type="PANTHER" id="PTHR43867">
    <property type="entry name" value="CELLULOSE SYNTHASE CATALYTIC SUBUNIT A [UDP-FORMING]"/>
    <property type="match status" value="1"/>
</dbReference>
<evidence type="ECO:0000256" key="4">
    <source>
        <dbReference type="ARBA" id="ARBA00020585"/>
    </source>
</evidence>
<dbReference type="Gene3D" id="3.90.550.10">
    <property type="entry name" value="Spore Coat Polysaccharide Biosynthesis Protein SpsA, Chain A"/>
    <property type="match status" value="1"/>
</dbReference>
<dbReference type="PANTHER" id="PTHR43867:SF5">
    <property type="entry name" value="GLUCANS BIOSYNTHESIS GLUCOSYLTRANSFERASE H"/>
    <property type="match status" value="1"/>
</dbReference>
<dbReference type="KEGG" id="smam:Mal15_04670"/>
<comment type="subcellular location">
    <subcellularLocation>
        <location evidence="1">Cell inner membrane</location>
        <topology evidence="1">Multi-pass membrane protein</topology>
    </subcellularLocation>
</comment>
<dbReference type="SUPFAM" id="SSF53448">
    <property type="entry name" value="Nucleotide-diphospho-sugar transferases"/>
    <property type="match status" value="1"/>
</dbReference>
<organism evidence="14 15">
    <name type="scientific">Stieleria maiorica</name>
    <dbReference type="NCBI Taxonomy" id="2795974"/>
    <lineage>
        <taxon>Bacteria</taxon>
        <taxon>Pseudomonadati</taxon>
        <taxon>Planctomycetota</taxon>
        <taxon>Planctomycetia</taxon>
        <taxon>Pirellulales</taxon>
        <taxon>Pirellulaceae</taxon>
        <taxon>Stieleria</taxon>
    </lineage>
</organism>
<evidence type="ECO:0000256" key="3">
    <source>
        <dbReference type="ARBA" id="ARBA00009337"/>
    </source>
</evidence>